<dbReference type="InterPro" id="IPR038351">
    <property type="entry name" value="MCD_N_sf"/>
</dbReference>
<dbReference type="InterPro" id="IPR038917">
    <property type="entry name" value="Malonyl_CoA_deC"/>
</dbReference>
<gene>
    <name evidence="3" type="ORF">H7965_14635</name>
</gene>
<keyword evidence="4" id="KW-1185">Reference proteome</keyword>
<dbReference type="GO" id="GO:0050080">
    <property type="term" value="F:malonyl-CoA decarboxylase activity"/>
    <property type="evidence" value="ECO:0007669"/>
    <property type="project" value="InterPro"/>
</dbReference>
<evidence type="ECO:0000313" key="3">
    <source>
        <dbReference type="EMBL" id="MBC4016556.1"/>
    </source>
</evidence>
<evidence type="ECO:0000259" key="1">
    <source>
        <dbReference type="Pfam" id="PF05292"/>
    </source>
</evidence>
<comment type="caution">
    <text evidence="3">The sequence shown here is derived from an EMBL/GenBank/DDBJ whole genome shotgun (WGS) entry which is preliminary data.</text>
</comment>
<evidence type="ECO:0000259" key="2">
    <source>
        <dbReference type="Pfam" id="PF17408"/>
    </source>
</evidence>
<dbReference type="Pfam" id="PF17408">
    <property type="entry name" value="MCD_N"/>
    <property type="match status" value="1"/>
</dbReference>
<protein>
    <submittedName>
        <fullName evidence="3">Malonyl-CoA decarboxylase</fullName>
    </submittedName>
</protein>
<dbReference type="InterPro" id="IPR042303">
    <property type="entry name" value="Malonyl_CoA_deC_C_sf"/>
</dbReference>
<feature type="domain" description="Malonyl-CoA decarboxylase C-terminal" evidence="1">
    <location>
        <begin position="173"/>
        <end position="459"/>
    </location>
</feature>
<dbReference type="InterPro" id="IPR007956">
    <property type="entry name" value="Malonyl_CoA_deC_C"/>
</dbReference>
<name>A0A9X0UE93_9PROT</name>
<proteinExistence type="predicted"/>
<reference evidence="3" key="1">
    <citation type="submission" date="2020-08" db="EMBL/GenBank/DDBJ databases">
        <authorList>
            <person name="Hu Y."/>
            <person name="Nguyen S.V."/>
            <person name="Li F."/>
            <person name="Fanning S."/>
        </authorList>
    </citation>
    <scope>NUCLEOTIDE SEQUENCE</scope>
    <source>
        <strain evidence="3">SYSU D8009</strain>
    </source>
</reference>
<dbReference type="Proteomes" id="UP000600101">
    <property type="component" value="Unassembled WGS sequence"/>
</dbReference>
<sequence>MSEVLEQAGLFDRALRRVTSLWRDMAERVVGAEDDGIEAQMRACLAGRGGEVSARSRAARLAQTYLTLGAEGRVDFLRTLAGFDSDEAALAQAIERVQASADPVARATAKARLRRALEPPRVRLLTQFTTIPDGMKFLVDLREELLRVMDQDAMLQALENDLKSLLASWFDVGFLELRRIDWNSPAALLEKLVSYEVVHRIRTWRDLKNRLDSDRRCYAFFHPRMPAEPLIFVEVALVKGLAESVQRLLDEKAPVLDPTQADTAIFYSINNCQRGLDGISFGNFLIKRVVSLLGAELRGIKQFATLSPIPGFSRWLSARLAAGDTAPPALTEEEAKALREVAPPLTALPAPLAAPAEGGAATAPALAEAPAQTLARVLARRSWPREEAVAKALEPVLVRLCANYLVNEASPRDPKRARDPVAHFHLSNGARVERINWRGDVSEKGLRESAGLMVNYLYDPARIEEYHEAYVGEGKRAAASAIRKLARA</sequence>
<evidence type="ECO:0000313" key="4">
    <source>
        <dbReference type="Proteomes" id="UP000600101"/>
    </source>
</evidence>
<dbReference type="AlphaFoldDB" id="A0A9X0UE93"/>
<dbReference type="PANTHER" id="PTHR28641:SF1">
    <property type="entry name" value="MALONYL-COA DECARBOXYLASE, MITOCHONDRIAL"/>
    <property type="match status" value="1"/>
</dbReference>
<dbReference type="Gene3D" id="1.20.140.90">
    <property type="entry name" value="Malonyl-CoA decarboxylase, oligemerization domain"/>
    <property type="match status" value="1"/>
</dbReference>
<organism evidence="3 4">
    <name type="scientific">Siccirubricoccus deserti</name>
    <dbReference type="NCBI Taxonomy" id="2013562"/>
    <lineage>
        <taxon>Bacteria</taxon>
        <taxon>Pseudomonadati</taxon>
        <taxon>Pseudomonadota</taxon>
        <taxon>Alphaproteobacteria</taxon>
        <taxon>Acetobacterales</taxon>
        <taxon>Roseomonadaceae</taxon>
        <taxon>Siccirubricoccus</taxon>
    </lineage>
</organism>
<dbReference type="RefSeq" id="WP_186771320.1">
    <property type="nucleotide sequence ID" value="NZ_JACOMF010000016.1"/>
</dbReference>
<dbReference type="Gene3D" id="3.40.630.150">
    <property type="entry name" value="Malonyl-CoA decarboxylase, catalytic domain"/>
    <property type="match status" value="1"/>
</dbReference>
<dbReference type="Pfam" id="PF05292">
    <property type="entry name" value="MCD"/>
    <property type="match status" value="1"/>
</dbReference>
<feature type="domain" description="Malonyl-CoA decarboxylase N-terminal" evidence="2">
    <location>
        <begin position="83"/>
        <end position="170"/>
    </location>
</feature>
<dbReference type="GO" id="GO:0006633">
    <property type="term" value="P:fatty acid biosynthetic process"/>
    <property type="evidence" value="ECO:0007669"/>
    <property type="project" value="InterPro"/>
</dbReference>
<dbReference type="PANTHER" id="PTHR28641">
    <property type="match status" value="1"/>
</dbReference>
<accession>A0A9X0UE93</accession>
<dbReference type="EMBL" id="JACOMF010000016">
    <property type="protein sequence ID" value="MBC4016556.1"/>
    <property type="molecule type" value="Genomic_DNA"/>
</dbReference>
<dbReference type="InterPro" id="IPR035372">
    <property type="entry name" value="MCD_N"/>
</dbReference>